<evidence type="ECO:0000313" key="2">
    <source>
        <dbReference type="Proteomes" id="UP000010802"/>
    </source>
</evidence>
<dbReference type="STRING" id="1209989.TepRe1_1024"/>
<sequence length="57" mass="6609">MFNNETLRALSLEILKSKCDLKNSSEEEILKFYLDIYASLQNANKTLKSDDNIKILK</sequence>
<accession>L0S1T4</accession>
<dbReference type="PATRIC" id="fig|1209989.3.peg.1235"/>
<reference evidence="2" key="1">
    <citation type="journal article" date="2013" name="Genome Announc.">
        <title>First genome sequence of a syntrophic acetate-oxidizing bacterium, Tepidanaerobacter acetatoxydans strain Re1.</title>
        <authorList>
            <person name="Manzoor S."/>
            <person name="Bongcam-Rudloff E."/>
            <person name="Schnurer A."/>
            <person name="Muller B."/>
        </authorList>
    </citation>
    <scope>NUCLEOTIDE SEQUENCE [LARGE SCALE GENOMIC DNA]</scope>
    <source>
        <strain evidence="2">Re1</strain>
    </source>
</reference>
<dbReference type="RefSeq" id="WP_013778095.1">
    <property type="nucleotide sequence ID" value="NC_015519.1"/>
</dbReference>
<dbReference type="KEGG" id="tep:TepRe1_1024"/>
<dbReference type="AlphaFoldDB" id="F4LRV4"/>
<keyword evidence="2" id="KW-1185">Reference proteome</keyword>
<protein>
    <submittedName>
        <fullName evidence="1">Uncharacterized protein</fullName>
    </submittedName>
</protein>
<organism evidence="1 2">
    <name type="scientific">Tepidanaerobacter acetatoxydans (strain DSM 21804 / JCM 16047 / Re1)</name>
    <dbReference type="NCBI Taxonomy" id="1209989"/>
    <lineage>
        <taxon>Bacteria</taxon>
        <taxon>Bacillati</taxon>
        <taxon>Bacillota</taxon>
        <taxon>Clostridia</taxon>
        <taxon>Thermosediminibacterales</taxon>
        <taxon>Tepidanaerobacteraceae</taxon>
        <taxon>Tepidanaerobacter</taxon>
    </lineage>
</organism>
<evidence type="ECO:0000313" key="1">
    <source>
        <dbReference type="EMBL" id="CCP25843.1"/>
    </source>
</evidence>
<dbReference type="KEGG" id="tae:TepiRe1_1123"/>
<gene>
    <name evidence="1" type="ordered locus">TEPIRE1_1123</name>
</gene>
<proteinExistence type="predicted"/>
<accession>F4LRV4</accession>
<dbReference type="HOGENOM" id="CLU_2995136_0_0_9"/>
<name>F4LRV4_TEPAE</name>
<dbReference type="EMBL" id="HF563609">
    <property type="protein sequence ID" value="CCP25843.1"/>
    <property type="molecule type" value="Genomic_DNA"/>
</dbReference>
<dbReference type="Proteomes" id="UP000010802">
    <property type="component" value="Chromosome"/>
</dbReference>